<gene>
    <name evidence="2" type="ORF">HUJ06_000788</name>
</gene>
<comment type="caution">
    <text evidence="2">The sequence shown here is derived from an EMBL/GenBank/DDBJ whole genome shotgun (WGS) entry which is preliminary data.</text>
</comment>
<proteinExistence type="predicted"/>
<name>A0A822ZLD5_NELNU</name>
<organism evidence="2 3">
    <name type="scientific">Nelumbo nucifera</name>
    <name type="common">Sacred lotus</name>
    <dbReference type="NCBI Taxonomy" id="4432"/>
    <lineage>
        <taxon>Eukaryota</taxon>
        <taxon>Viridiplantae</taxon>
        <taxon>Streptophyta</taxon>
        <taxon>Embryophyta</taxon>
        <taxon>Tracheophyta</taxon>
        <taxon>Spermatophyta</taxon>
        <taxon>Magnoliopsida</taxon>
        <taxon>Proteales</taxon>
        <taxon>Nelumbonaceae</taxon>
        <taxon>Nelumbo</taxon>
    </lineage>
</organism>
<feature type="compositionally biased region" description="Basic and acidic residues" evidence="1">
    <location>
        <begin position="1"/>
        <end position="42"/>
    </location>
</feature>
<dbReference type="EMBL" id="DUZY01000006">
    <property type="protein sequence ID" value="DAD42558.1"/>
    <property type="molecule type" value="Genomic_DNA"/>
</dbReference>
<protein>
    <submittedName>
        <fullName evidence="2">Uncharacterized protein</fullName>
    </submittedName>
</protein>
<feature type="region of interest" description="Disordered" evidence="1">
    <location>
        <begin position="1"/>
        <end position="44"/>
    </location>
</feature>
<dbReference type="AlphaFoldDB" id="A0A822ZLD5"/>
<evidence type="ECO:0000313" key="2">
    <source>
        <dbReference type="EMBL" id="DAD42558.1"/>
    </source>
</evidence>
<evidence type="ECO:0000256" key="1">
    <source>
        <dbReference type="SAM" id="MobiDB-lite"/>
    </source>
</evidence>
<keyword evidence="3" id="KW-1185">Reference proteome</keyword>
<accession>A0A822ZLD5</accession>
<evidence type="ECO:0000313" key="3">
    <source>
        <dbReference type="Proteomes" id="UP000607653"/>
    </source>
</evidence>
<dbReference type="Proteomes" id="UP000607653">
    <property type="component" value="Unassembled WGS sequence"/>
</dbReference>
<reference evidence="2 3" key="1">
    <citation type="journal article" date="2020" name="Mol. Biol. Evol.">
        <title>Distinct Expression and Methylation Patterns for Genes with Different Fates following a Single Whole-Genome Duplication in Flowering Plants.</title>
        <authorList>
            <person name="Shi T."/>
            <person name="Rahmani R.S."/>
            <person name="Gugger P.F."/>
            <person name="Wang M."/>
            <person name="Li H."/>
            <person name="Zhang Y."/>
            <person name="Li Z."/>
            <person name="Wang Q."/>
            <person name="Van de Peer Y."/>
            <person name="Marchal K."/>
            <person name="Chen J."/>
        </authorList>
    </citation>
    <scope>NUCLEOTIDE SEQUENCE [LARGE SCALE GENOMIC DNA]</scope>
    <source>
        <tissue evidence="2">Leaf</tissue>
    </source>
</reference>
<sequence length="51" mass="6141">MWEREQRGRRRERENKGEEGVRYKGEEGERENKGEEGVREVDLGTWALFSE</sequence>